<evidence type="ECO:0000313" key="3">
    <source>
        <dbReference type="Proteomes" id="UP000013984"/>
    </source>
</evidence>
<dbReference type="Proteomes" id="UP000013984">
    <property type="component" value="Unassembled WGS sequence"/>
</dbReference>
<comment type="caution">
    <text evidence="2">The sequence shown here is derived from an EMBL/GenBank/DDBJ whole genome shotgun (WGS) entry which is preliminary data.</text>
</comment>
<feature type="transmembrane region" description="Helical" evidence="1">
    <location>
        <begin position="37"/>
        <end position="56"/>
    </location>
</feature>
<dbReference type="InterPro" id="IPR014094">
    <property type="entry name" value="LpoB"/>
</dbReference>
<sequence>MGGGSSSPPSDRAGILYSHILSCQTHEPPPNSTKMRILFLPLFLSYFYVSCSTVSYHKTDKAKPTKQWGVLEVKETVRNMSHSLSTYYKTDLKTGYLEWKSLQNSTSEHIDTKLITNEILNQLTKDKVPFVDTSIREEATTEIAFGKTGMVSADSRLSVGKFKSPSHKIKGEINEVVNYEAGSRIQYITVTLFLVSLETNQIVWSEQTNFLKTSRVEGYGL</sequence>
<keyword evidence="1" id="KW-0812">Transmembrane</keyword>
<name>R9AD10_9LEPT</name>
<keyword evidence="1" id="KW-1133">Transmembrane helix</keyword>
<dbReference type="STRING" id="1218599.LEP1GSC195_0950"/>
<keyword evidence="3" id="KW-1185">Reference proteome</keyword>
<reference evidence="2" key="1">
    <citation type="submission" date="2013-04" db="EMBL/GenBank/DDBJ databases">
        <authorList>
            <person name="Harkins D.M."/>
            <person name="Durkin A.S."/>
            <person name="Brinkac L.M."/>
            <person name="Haft D.H."/>
            <person name="Selengut J.D."/>
            <person name="Sanka R."/>
            <person name="DePew J."/>
            <person name="Purushe J."/>
            <person name="Galloway R.L."/>
            <person name="Vinetz J.M."/>
            <person name="Sutton G.G."/>
            <person name="Nierman W.C."/>
            <person name="Fouts D.E."/>
        </authorList>
    </citation>
    <scope>NUCLEOTIDE SEQUENCE [LARGE SCALE GENOMIC DNA]</scope>
    <source>
        <strain evidence="2">CDC</strain>
    </source>
</reference>
<accession>R9AD10</accession>
<keyword evidence="1" id="KW-0472">Membrane</keyword>
<gene>
    <name evidence="2" type="ORF">LEP1GSC195_0950</name>
</gene>
<proteinExistence type="predicted"/>
<evidence type="ECO:0000313" key="2">
    <source>
        <dbReference type="EMBL" id="EOQ98040.1"/>
    </source>
</evidence>
<evidence type="ECO:0000256" key="1">
    <source>
        <dbReference type="SAM" id="Phobius"/>
    </source>
</evidence>
<organism evidence="2 3">
    <name type="scientific">Leptospira wolbachii serovar Codice str. CDC</name>
    <dbReference type="NCBI Taxonomy" id="1218599"/>
    <lineage>
        <taxon>Bacteria</taxon>
        <taxon>Pseudomonadati</taxon>
        <taxon>Spirochaetota</taxon>
        <taxon>Spirochaetia</taxon>
        <taxon>Leptospirales</taxon>
        <taxon>Leptospiraceae</taxon>
        <taxon>Leptospira</taxon>
    </lineage>
</organism>
<dbReference type="AlphaFoldDB" id="R9AD10"/>
<protein>
    <submittedName>
        <fullName evidence="2">PF13036 family protein</fullName>
    </submittedName>
</protein>
<dbReference type="EMBL" id="AOGZ02000008">
    <property type="protein sequence ID" value="EOQ98040.1"/>
    <property type="molecule type" value="Genomic_DNA"/>
</dbReference>
<dbReference type="Pfam" id="PF13036">
    <property type="entry name" value="LpoB"/>
    <property type="match status" value="1"/>
</dbReference>
<dbReference type="Gene3D" id="3.40.50.10610">
    <property type="entry name" value="ABC-type transport auxiliary lipoprotein component"/>
    <property type="match status" value="1"/>
</dbReference>